<evidence type="ECO:0000313" key="2">
    <source>
        <dbReference type="EMBL" id="CCO20394.1"/>
    </source>
</evidence>
<evidence type="ECO:0000256" key="1">
    <source>
        <dbReference type="SAM" id="MobiDB-lite"/>
    </source>
</evidence>
<dbReference type="Proteomes" id="UP000198341">
    <property type="component" value="Chromosome 17"/>
</dbReference>
<feature type="region of interest" description="Disordered" evidence="1">
    <location>
        <begin position="322"/>
        <end position="341"/>
    </location>
</feature>
<accession>K8ER48</accession>
<dbReference type="PANTHER" id="PTHR31343:SF42">
    <property type="entry name" value="T15D22.8"/>
    <property type="match status" value="1"/>
</dbReference>
<keyword evidence="3" id="KW-1185">Reference proteome</keyword>
<dbReference type="eggNOG" id="ENOG502QS06">
    <property type="taxonomic scope" value="Eukaryota"/>
</dbReference>
<sequence>MATPPPTSTTPTMTPGKFRRILLSNMESFLVHTMPLVRLCEKENNTKKSKKDFTLKSLWEAFHETSAFGCEVPLEMNANNKERNEKEEDAEENEEPEVIAQYYASYVSAFQIFEKTKKKTKKTLKKKRREERRSKNGVGESRSDDYDDDFTQAASAQYFESLAPYSRPPLTDVIERLAEENEKVQSLKASEIDREKSWFCFAWYPIYRIPQGTSRSDIQGCFLTYHGLNHLDIEDEEDEEEDGDESGKDIEEEDEEEEEEEEEEVDKDGSQGDEEVEHGEKNGKTSRIRGLPPLPPASLTLAGETRLQRRIEDAKKSVAVLEKDERSNTTTTTKGDDEEHTNFIPLKPFGLCCYKTDPEIWEESDEAENARTAAMIDGAYAFLRSLEVIHPDYEFFSHHG</sequence>
<organism evidence="2 3">
    <name type="scientific">Bathycoccus prasinos</name>
    <dbReference type="NCBI Taxonomy" id="41875"/>
    <lineage>
        <taxon>Eukaryota</taxon>
        <taxon>Viridiplantae</taxon>
        <taxon>Chlorophyta</taxon>
        <taxon>Mamiellophyceae</taxon>
        <taxon>Mamiellales</taxon>
        <taxon>Bathycoccaceae</taxon>
        <taxon>Bathycoccus</taxon>
    </lineage>
</organism>
<dbReference type="PANTHER" id="PTHR31343">
    <property type="entry name" value="T15D22.8"/>
    <property type="match status" value="1"/>
</dbReference>
<reference evidence="2 3" key="1">
    <citation type="submission" date="2011-10" db="EMBL/GenBank/DDBJ databases">
        <authorList>
            <person name="Genoscope - CEA"/>
        </authorList>
    </citation>
    <scope>NUCLEOTIDE SEQUENCE [LARGE SCALE GENOMIC DNA]</scope>
    <source>
        <strain evidence="2 3">RCC 1105</strain>
    </source>
</reference>
<dbReference type="RefSeq" id="XP_007508290.1">
    <property type="nucleotide sequence ID" value="XM_007508228.1"/>
</dbReference>
<dbReference type="Pfam" id="PF05623">
    <property type="entry name" value="DUF789"/>
    <property type="match status" value="2"/>
</dbReference>
<dbReference type="OrthoDB" id="1716402at2759"/>
<evidence type="ECO:0000313" key="3">
    <source>
        <dbReference type="Proteomes" id="UP000198341"/>
    </source>
</evidence>
<protein>
    <submittedName>
        <fullName evidence="2">Uncharacterized protein</fullName>
    </submittedName>
</protein>
<name>K8ER48_9CHLO</name>
<dbReference type="AlphaFoldDB" id="K8ER48"/>
<gene>
    <name evidence="2" type="ordered locus">Bathy17g01010</name>
</gene>
<feature type="region of interest" description="Disordered" evidence="1">
    <location>
        <begin position="232"/>
        <end position="305"/>
    </location>
</feature>
<feature type="region of interest" description="Disordered" evidence="1">
    <location>
        <begin position="121"/>
        <end position="148"/>
    </location>
</feature>
<dbReference type="KEGG" id="bpg:Bathy17g01010"/>
<feature type="compositionally biased region" description="Acidic residues" evidence="1">
    <location>
        <begin position="233"/>
        <end position="277"/>
    </location>
</feature>
<dbReference type="InterPro" id="IPR008507">
    <property type="entry name" value="DUF789"/>
</dbReference>
<dbReference type="GeneID" id="19011059"/>
<dbReference type="EMBL" id="FO082262">
    <property type="protein sequence ID" value="CCO20394.1"/>
    <property type="molecule type" value="Genomic_DNA"/>
</dbReference>
<proteinExistence type="predicted"/>
<dbReference type="STRING" id="41875.K8ER48"/>
<feature type="compositionally biased region" description="Basic residues" evidence="1">
    <location>
        <begin position="121"/>
        <end position="130"/>
    </location>
</feature>